<organism evidence="3 4">
    <name type="scientific">Stentor coeruleus</name>
    <dbReference type="NCBI Taxonomy" id="5963"/>
    <lineage>
        <taxon>Eukaryota</taxon>
        <taxon>Sar</taxon>
        <taxon>Alveolata</taxon>
        <taxon>Ciliophora</taxon>
        <taxon>Postciliodesmatophora</taxon>
        <taxon>Heterotrichea</taxon>
        <taxon>Heterotrichida</taxon>
        <taxon>Stentoridae</taxon>
        <taxon>Stentor</taxon>
    </lineage>
</organism>
<comment type="caution">
    <text evidence="3">The sequence shown here is derived from an EMBL/GenBank/DDBJ whole genome shotgun (WGS) entry which is preliminary data.</text>
</comment>
<keyword evidence="4" id="KW-1185">Reference proteome</keyword>
<dbReference type="EMBL" id="MPUH01000967">
    <property type="protein sequence ID" value="OMJ71681.1"/>
    <property type="molecule type" value="Genomic_DNA"/>
</dbReference>
<evidence type="ECO:0000313" key="3">
    <source>
        <dbReference type="EMBL" id="OMJ71681.1"/>
    </source>
</evidence>
<sequence length="236" mass="27753">MWRPFACNFVTHAFDNFLKKAERAESAPLSTKREILEERSYRNKSVKTISEEAEQKILEFQNLKKKVRQQRESIKQIDENAKRSSEIRLKMLKEAQVKARERKKQEMIRIRNMLNSKPPRSKTSTSVRGRQSRVTESSQQSSTIFGLTAPSEEKSYKRGKTPLPRIKNRYPDENSQRLKTIKEITSKDFIQKSHFENKKTKEFLAKKPPPLNNQNITRALKIVENFRLAPINYKLS</sequence>
<reference evidence="3 4" key="1">
    <citation type="submission" date="2016-11" db="EMBL/GenBank/DDBJ databases">
        <title>The macronuclear genome of Stentor coeruleus: a giant cell with tiny introns.</title>
        <authorList>
            <person name="Slabodnick M."/>
            <person name="Ruby J.G."/>
            <person name="Reiff S.B."/>
            <person name="Swart E.C."/>
            <person name="Gosai S."/>
            <person name="Prabakaran S."/>
            <person name="Witkowska E."/>
            <person name="Larue G.E."/>
            <person name="Fisher S."/>
            <person name="Freeman R.M."/>
            <person name="Gunawardena J."/>
            <person name="Chu W."/>
            <person name="Stover N.A."/>
            <person name="Gregory B.D."/>
            <person name="Nowacki M."/>
            <person name="Derisi J."/>
            <person name="Roy S.W."/>
            <person name="Marshall W.F."/>
            <person name="Sood P."/>
        </authorList>
    </citation>
    <scope>NUCLEOTIDE SEQUENCE [LARGE SCALE GENOMIC DNA]</scope>
    <source>
        <strain evidence="3">WM001</strain>
    </source>
</reference>
<keyword evidence="1" id="KW-0175">Coiled coil</keyword>
<gene>
    <name evidence="3" type="ORF">SteCoe_30050</name>
</gene>
<dbReference type="Proteomes" id="UP000187209">
    <property type="component" value="Unassembled WGS sequence"/>
</dbReference>
<evidence type="ECO:0000256" key="1">
    <source>
        <dbReference type="SAM" id="Coils"/>
    </source>
</evidence>
<feature type="coiled-coil region" evidence="1">
    <location>
        <begin position="46"/>
        <end position="80"/>
    </location>
</feature>
<feature type="region of interest" description="Disordered" evidence="2">
    <location>
        <begin position="113"/>
        <end position="165"/>
    </location>
</feature>
<name>A0A1R2B4G6_9CILI</name>
<evidence type="ECO:0000256" key="2">
    <source>
        <dbReference type="SAM" id="MobiDB-lite"/>
    </source>
</evidence>
<proteinExistence type="predicted"/>
<feature type="compositionally biased region" description="Polar residues" evidence="2">
    <location>
        <begin position="121"/>
        <end position="145"/>
    </location>
</feature>
<evidence type="ECO:0000313" key="4">
    <source>
        <dbReference type="Proteomes" id="UP000187209"/>
    </source>
</evidence>
<dbReference type="AlphaFoldDB" id="A0A1R2B4G6"/>
<accession>A0A1R2B4G6</accession>
<protein>
    <submittedName>
        <fullName evidence="3">Uncharacterized protein</fullName>
    </submittedName>
</protein>